<dbReference type="InterPro" id="IPR035994">
    <property type="entry name" value="Nucleoside_phosphorylase_sf"/>
</dbReference>
<evidence type="ECO:0000259" key="2">
    <source>
        <dbReference type="Pfam" id="PF24476"/>
    </source>
</evidence>
<dbReference type="InterPro" id="IPR053137">
    <property type="entry name" value="NLR-like"/>
</dbReference>
<feature type="domain" description="DUF7580" evidence="2">
    <location>
        <begin position="197"/>
        <end position="523"/>
    </location>
</feature>
<dbReference type="PANTHER" id="PTHR46082">
    <property type="entry name" value="ATP/GTP-BINDING PROTEIN-RELATED"/>
    <property type="match status" value="1"/>
</dbReference>
<feature type="domain" description="Nucleoside phosphorylase" evidence="1">
    <location>
        <begin position="580"/>
        <end position="701"/>
    </location>
</feature>
<evidence type="ECO:0000313" key="4">
    <source>
        <dbReference type="Proteomes" id="UP000001628"/>
    </source>
</evidence>
<protein>
    <submittedName>
        <fullName evidence="3">Uncharacterized protein</fullName>
    </submittedName>
</protein>
<dbReference type="RefSeq" id="XP_010757169.1">
    <property type="nucleotide sequence ID" value="XM_010758867.1"/>
</dbReference>
<dbReference type="eggNOG" id="KOG1840">
    <property type="taxonomic scope" value="Eukaryota"/>
</dbReference>
<dbReference type="GeneID" id="22581580"/>
<gene>
    <name evidence="3" type="ORF">PADG_02025</name>
</gene>
<evidence type="ECO:0000313" key="3">
    <source>
        <dbReference type="EMBL" id="EEH45875.2"/>
    </source>
</evidence>
<dbReference type="GO" id="GO:0009116">
    <property type="term" value="P:nucleoside metabolic process"/>
    <property type="evidence" value="ECO:0007669"/>
    <property type="project" value="InterPro"/>
</dbReference>
<sequence length="938" mass="104242">MLPTQSLGWNGLQALKSRLTGRLLSLPRGVPVGSRPSKWENDAAFLEADLRYIFKTTPVGVDFSEQDYHDMDRIAQDLLASLNDMVNSTLIESVGKTSKSSDTGLHDITILGDKYPKLSGLICFLNASSDKCNLTTGSGPLLFMLPQGRAGTIALGRVAERKAYLERLMASTQKSLGPQPICLSQEEFMTGVAAAQNQSDMYQKRASIVINAIFNEFRQRSCGETHEIKLKVSEEWQTGSDGPALDMFISRCMERGVWQQAKCGSFKIMVDETEKGSICAAIQRANEGRKLYLFVDQRGSFDISDKIPPILLSSESFTAESLEELLNQKVFTRITARDYLEGVAVEKFGSREKATLALSLARCLMDFFDEDLELASHSWRPETLYFLRPSGANASDRVLYISLKPKFSGPKPPDLLKTVGPGNPILLSFAKLLLEIENGEKLSMEIHSDSKTNVSKWGEMCAFVNVAEREGNGNYLQAVEGCLYLHMALPKFQEQTSGSTASEVLRKAIYENIVRNLELMVNPQISKRKRRDSVSDLPLSKTLLISSPTTDKGPQEGLLHRPIKSLPRRIACPKSRSDFEIAIVCALPLEFDAVSLIFDEFWDEEFGSAEGDPNIYTTGRIGKSNVVLVLLSNMGKVSAAGTSASLRYSFPSLRVALVTGICGGVPRPGEDDELLLGDVVISRHIVQYDLGRKYDDGFAVRDTVDDSFGRAPKKLRNLLAIFETDMVRQRLEDSTTGHLQEIQIKSATRNPRRGARYRYPGALQDKLFHANYKHKHHLLPSPCLCSKLHRNNNNNNNNNGPSTHACKDSRHQTCDELGCDHKHLVRRERLEYKRQLEEEECIKEAQAPSIFIGSIGSGDTVMKSSEDRDRIANRHGLLAFEMESAGVWDELPCCIVVKAVCDYADSHKNKIWQDFAAATAASATKALLELYIGSNGLR</sequence>
<dbReference type="VEuPathDB" id="FungiDB:PADG_02025"/>
<keyword evidence="4" id="KW-1185">Reference proteome</keyword>
<organism evidence="3 4">
    <name type="scientific">Paracoccidioides brasiliensis (strain Pb18)</name>
    <dbReference type="NCBI Taxonomy" id="502780"/>
    <lineage>
        <taxon>Eukaryota</taxon>
        <taxon>Fungi</taxon>
        <taxon>Dikarya</taxon>
        <taxon>Ascomycota</taxon>
        <taxon>Pezizomycotina</taxon>
        <taxon>Eurotiomycetes</taxon>
        <taxon>Eurotiomycetidae</taxon>
        <taxon>Onygenales</taxon>
        <taxon>Ajellomycetaceae</taxon>
        <taxon>Paracoccidioides</taxon>
    </lineage>
</organism>
<proteinExistence type="predicted"/>
<evidence type="ECO:0000259" key="1">
    <source>
        <dbReference type="Pfam" id="PF01048"/>
    </source>
</evidence>
<name>C1G509_PARBD</name>
<reference evidence="3 4" key="1">
    <citation type="journal article" date="2011" name="PLoS Genet.">
        <title>Comparative genomic analysis of human fungal pathogens causing paracoccidioidomycosis.</title>
        <authorList>
            <person name="Desjardins C.A."/>
            <person name="Champion M.D."/>
            <person name="Holder J.W."/>
            <person name="Muszewska A."/>
            <person name="Goldberg J."/>
            <person name="Bailao A.M."/>
            <person name="Brigido M.M."/>
            <person name="Ferreira M.E."/>
            <person name="Garcia A.M."/>
            <person name="Grynberg M."/>
            <person name="Gujja S."/>
            <person name="Heiman D.I."/>
            <person name="Henn M.R."/>
            <person name="Kodira C.D."/>
            <person name="Leon-Narvaez H."/>
            <person name="Longo L.V."/>
            <person name="Ma L.J."/>
            <person name="Malavazi I."/>
            <person name="Matsuo A.L."/>
            <person name="Morais F.V."/>
            <person name="Pereira M."/>
            <person name="Rodriguez-Brito S."/>
            <person name="Sakthikumar S."/>
            <person name="Salem-Izacc S.M."/>
            <person name="Sykes S.M."/>
            <person name="Teixeira M.M."/>
            <person name="Vallejo M.C."/>
            <person name="Walter M.E."/>
            <person name="Yandava C."/>
            <person name="Young S."/>
            <person name="Zeng Q."/>
            <person name="Zucker J."/>
            <person name="Felipe M.S."/>
            <person name="Goldman G.H."/>
            <person name="Haas B.J."/>
            <person name="McEwen J.G."/>
            <person name="Nino-Vega G."/>
            <person name="Puccia R."/>
            <person name="San-Blas G."/>
            <person name="Soares C.M."/>
            <person name="Birren B.W."/>
            <person name="Cuomo C.A."/>
        </authorList>
    </citation>
    <scope>NUCLEOTIDE SEQUENCE [LARGE SCALE GENOMIC DNA]</scope>
    <source>
        <strain evidence="3 4">Pb18</strain>
    </source>
</reference>
<dbReference type="HOGENOM" id="CLU_012073_1_0_1"/>
<dbReference type="Gene3D" id="3.40.50.1580">
    <property type="entry name" value="Nucleoside phosphorylase domain"/>
    <property type="match status" value="1"/>
</dbReference>
<dbReference type="Pfam" id="PF01048">
    <property type="entry name" value="PNP_UDP_1"/>
    <property type="match status" value="1"/>
</dbReference>
<dbReference type="PANTHER" id="PTHR46082:SF6">
    <property type="entry name" value="AAA+ ATPASE DOMAIN-CONTAINING PROTEIN-RELATED"/>
    <property type="match status" value="1"/>
</dbReference>
<dbReference type="InParanoid" id="C1G509"/>
<dbReference type="GO" id="GO:0003824">
    <property type="term" value="F:catalytic activity"/>
    <property type="evidence" value="ECO:0007669"/>
    <property type="project" value="InterPro"/>
</dbReference>
<dbReference type="InterPro" id="IPR056002">
    <property type="entry name" value="DUF7580"/>
</dbReference>
<accession>C1G509</accession>
<dbReference type="SUPFAM" id="SSF53167">
    <property type="entry name" value="Purine and uridine phosphorylases"/>
    <property type="match status" value="1"/>
</dbReference>
<dbReference type="OMA" id="GCLYLHM"/>
<dbReference type="AlphaFoldDB" id="C1G509"/>
<dbReference type="InterPro" id="IPR000845">
    <property type="entry name" value="Nucleoside_phosphorylase_d"/>
</dbReference>
<dbReference type="KEGG" id="pbn:PADG_02025"/>
<dbReference type="Proteomes" id="UP000001628">
    <property type="component" value="Unassembled WGS sequence"/>
</dbReference>
<dbReference type="Pfam" id="PF24476">
    <property type="entry name" value="DUF7580"/>
    <property type="match status" value="1"/>
</dbReference>
<dbReference type="OrthoDB" id="1658288at2759"/>
<dbReference type="STRING" id="502780.C1G509"/>
<dbReference type="EMBL" id="KN275958">
    <property type="protein sequence ID" value="EEH45875.2"/>
    <property type="molecule type" value="Genomic_DNA"/>
</dbReference>